<dbReference type="STRING" id="53326.A0A016TMU8"/>
<name>A0A016TMU8_9BILA</name>
<dbReference type="PANTHER" id="PTHR48228:SF5">
    <property type="entry name" value="ALPHA-METHYLACYL-COA RACEMASE"/>
    <property type="match status" value="1"/>
</dbReference>
<gene>
    <name evidence="2" type="primary">Acey_s0088.g2145</name>
    <name evidence="2" type="ORF">Y032_0088g2145</name>
</gene>
<comment type="similarity">
    <text evidence="1">Belongs to the CoA-transferase III family.</text>
</comment>
<dbReference type="Gene3D" id="3.30.1540.10">
    <property type="entry name" value="formyl-coa transferase, domain 3"/>
    <property type="match status" value="1"/>
</dbReference>
<dbReference type="EMBL" id="JARK01001424">
    <property type="protein sequence ID" value="EYC04329.1"/>
    <property type="molecule type" value="Genomic_DNA"/>
</dbReference>
<sequence>MNRTLLQGVRVIELAGLAPVPHCGMVLADFGASVMLIEKPNDKDDAAMEQRLAGRKTRQGLDLRSSEDRTKLRQLCRDSDVLLDPYRPGVLEKMGLDPVELLEENKGLVVCRLTGYGQTGPLAQEAGHDINYVAITGLLPTISGHSCHRPTPPVNLLADFAGGGLTAAFGIVAALLKREKNGGHGCIIDCSMSEGLSYLASFVHRYHDIEHLWTQPYAAFSGDCPIYRQCAFVFHDWVDVQSSTRMAQLVEQWTAKTSVMARLSTEIPAQLKTSLTYETKDKKWVAVGALEPKFNSTLFEILGMEKNMADMYADPAGLTAEMEQIFKGKTRDEWVALFEGGSTIGKNACVSPVLDLDEAVEYRHNLERRNFTRDGDKSFPQPAPRMYTKEEFRKLMSKL</sequence>
<evidence type="ECO:0000256" key="1">
    <source>
        <dbReference type="ARBA" id="ARBA00008383"/>
    </source>
</evidence>
<protein>
    <recommendedName>
        <fullName evidence="4">CoA-transferase family III protein</fullName>
    </recommendedName>
</protein>
<dbReference type="GO" id="GO:0005739">
    <property type="term" value="C:mitochondrion"/>
    <property type="evidence" value="ECO:0007669"/>
    <property type="project" value="TreeGrafter"/>
</dbReference>
<dbReference type="PANTHER" id="PTHR48228">
    <property type="entry name" value="SUCCINYL-COA--D-CITRAMALATE COA-TRANSFERASE"/>
    <property type="match status" value="1"/>
</dbReference>
<accession>A0A016TMU8</accession>
<dbReference type="Gene3D" id="3.40.50.10540">
    <property type="entry name" value="Crotonobetainyl-coa:carnitine coa-transferase, domain 1"/>
    <property type="match status" value="1"/>
</dbReference>
<dbReference type="InterPro" id="IPR003673">
    <property type="entry name" value="CoA-Trfase_fam_III"/>
</dbReference>
<dbReference type="Proteomes" id="UP000024635">
    <property type="component" value="Unassembled WGS sequence"/>
</dbReference>
<evidence type="ECO:0008006" key="4">
    <source>
        <dbReference type="Google" id="ProtNLM"/>
    </source>
</evidence>
<evidence type="ECO:0000313" key="2">
    <source>
        <dbReference type="EMBL" id="EYC04329.1"/>
    </source>
</evidence>
<dbReference type="GO" id="GO:0008111">
    <property type="term" value="F:alpha-methylacyl-CoA racemase activity"/>
    <property type="evidence" value="ECO:0007669"/>
    <property type="project" value="TreeGrafter"/>
</dbReference>
<reference evidence="3" key="1">
    <citation type="journal article" date="2015" name="Nat. Genet.">
        <title>The genome and transcriptome of the zoonotic hookworm Ancylostoma ceylanicum identify infection-specific gene families.</title>
        <authorList>
            <person name="Schwarz E.M."/>
            <person name="Hu Y."/>
            <person name="Antoshechkin I."/>
            <person name="Miller M.M."/>
            <person name="Sternberg P.W."/>
            <person name="Aroian R.V."/>
        </authorList>
    </citation>
    <scope>NUCLEOTIDE SEQUENCE</scope>
    <source>
        <strain evidence="3">HY135</strain>
    </source>
</reference>
<comment type="caution">
    <text evidence="2">The sequence shown here is derived from an EMBL/GenBank/DDBJ whole genome shotgun (WGS) entry which is preliminary data.</text>
</comment>
<dbReference type="AlphaFoldDB" id="A0A016TMU8"/>
<dbReference type="GO" id="GO:0008206">
    <property type="term" value="P:bile acid metabolic process"/>
    <property type="evidence" value="ECO:0007669"/>
    <property type="project" value="TreeGrafter"/>
</dbReference>
<dbReference type="Pfam" id="PF02515">
    <property type="entry name" value="CoA_transf_3"/>
    <property type="match status" value="2"/>
</dbReference>
<proteinExistence type="inferred from homology"/>
<dbReference type="InterPro" id="IPR050509">
    <property type="entry name" value="CoA-transferase_III"/>
</dbReference>
<dbReference type="InterPro" id="IPR044855">
    <property type="entry name" value="CoA-Trfase_III_dom3_sf"/>
</dbReference>
<organism evidence="2 3">
    <name type="scientific">Ancylostoma ceylanicum</name>
    <dbReference type="NCBI Taxonomy" id="53326"/>
    <lineage>
        <taxon>Eukaryota</taxon>
        <taxon>Metazoa</taxon>
        <taxon>Ecdysozoa</taxon>
        <taxon>Nematoda</taxon>
        <taxon>Chromadorea</taxon>
        <taxon>Rhabditida</taxon>
        <taxon>Rhabditina</taxon>
        <taxon>Rhabditomorpha</taxon>
        <taxon>Strongyloidea</taxon>
        <taxon>Ancylostomatidae</taxon>
        <taxon>Ancylostomatinae</taxon>
        <taxon>Ancylostoma</taxon>
    </lineage>
</organism>
<keyword evidence="3" id="KW-1185">Reference proteome</keyword>
<dbReference type="SUPFAM" id="SSF89796">
    <property type="entry name" value="CoA-transferase family III (CaiB/BaiF)"/>
    <property type="match status" value="1"/>
</dbReference>
<dbReference type="OrthoDB" id="5863171at2759"/>
<dbReference type="InterPro" id="IPR023606">
    <property type="entry name" value="CoA-Trfase_III_dom_1_sf"/>
</dbReference>
<evidence type="ECO:0000313" key="3">
    <source>
        <dbReference type="Proteomes" id="UP000024635"/>
    </source>
</evidence>